<reference evidence="3" key="3">
    <citation type="submission" date="2015-04" db="UniProtKB">
        <authorList>
            <consortium name="EnsemblPlants"/>
        </authorList>
    </citation>
    <scope>IDENTIFICATION</scope>
    <source>
        <strain evidence="3">cv. Jemalong A17</strain>
    </source>
</reference>
<dbReference type="HOGENOM" id="CLU_2964402_0_0_1"/>
<dbReference type="AlphaFoldDB" id="A0A072TL02"/>
<keyword evidence="4" id="KW-1185">Reference proteome</keyword>
<organism evidence="1 4">
    <name type="scientific">Medicago truncatula</name>
    <name type="common">Barrel medic</name>
    <name type="synonym">Medicago tribuloides</name>
    <dbReference type="NCBI Taxonomy" id="3880"/>
    <lineage>
        <taxon>Eukaryota</taxon>
        <taxon>Viridiplantae</taxon>
        <taxon>Streptophyta</taxon>
        <taxon>Embryophyta</taxon>
        <taxon>Tracheophyta</taxon>
        <taxon>Spermatophyta</taxon>
        <taxon>Magnoliopsida</taxon>
        <taxon>eudicotyledons</taxon>
        <taxon>Gunneridae</taxon>
        <taxon>Pentapetalae</taxon>
        <taxon>rosids</taxon>
        <taxon>fabids</taxon>
        <taxon>Fabales</taxon>
        <taxon>Fabaceae</taxon>
        <taxon>Papilionoideae</taxon>
        <taxon>50 kb inversion clade</taxon>
        <taxon>NPAAA clade</taxon>
        <taxon>Hologalegina</taxon>
        <taxon>IRL clade</taxon>
        <taxon>Trifolieae</taxon>
        <taxon>Medicago</taxon>
    </lineage>
</organism>
<protein>
    <submittedName>
        <fullName evidence="1 3">Uncharacterized protein</fullName>
    </submittedName>
</protein>
<gene>
    <name evidence="1" type="ordered locus">MTR_8g006925</name>
    <name evidence="2" type="ORF">MtrunA17_Chr8g0335391</name>
</gene>
<reference evidence="1 4" key="2">
    <citation type="journal article" date="2014" name="BMC Genomics">
        <title>An improved genome release (version Mt4.0) for the model legume Medicago truncatula.</title>
        <authorList>
            <person name="Tang H."/>
            <person name="Krishnakumar V."/>
            <person name="Bidwell S."/>
            <person name="Rosen B."/>
            <person name="Chan A."/>
            <person name="Zhou S."/>
            <person name="Gentzbittel L."/>
            <person name="Childs K.L."/>
            <person name="Yandell M."/>
            <person name="Gundlach H."/>
            <person name="Mayer K.F."/>
            <person name="Schwartz D.C."/>
            <person name="Town C.D."/>
        </authorList>
    </citation>
    <scope>GENOME REANNOTATION</scope>
    <source>
        <strain evidence="1">A17</strain>
        <strain evidence="3 4">cv. Jemalong A17</strain>
    </source>
</reference>
<dbReference type="EMBL" id="PSQE01000008">
    <property type="protein sequence ID" value="RHN38640.1"/>
    <property type="molecule type" value="Genomic_DNA"/>
</dbReference>
<dbReference type="EnsemblPlants" id="KEH17851">
    <property type="protein sequence ID" value="KEH17851"/>
    <property type="gene ID" value="MTR_8g006925"/>
</dbReference>
<evidence type="ECO:0000313" key="4">
    <source>
        <dbReference type="Proteomes" id="UP000002051"/>
    </source>
</evidence>
<reference evidence="1 4" key="1">
    <citation type="journal article" date="2011" name="Nature">
        <title>The Medicago genome provides insight into the evolution of rhizobial symbioses.</title>
        <authorList>
            <person name="Young N.D."/>
            <person name="Debelle F."/>
            <person name="Oldroyd G.E."/>
            <person name="Geurts R."/>
            <person name="Cannon S.B."/>
            <person name="Udvardi M.K."/>
            <person name="Benedito V.A."/>
            <person name="Mayer K.F."/>
            <person name="Gouzy J."/>
            <person name="Schoof H."/>
            <person name="Van de Peer Y."/>
            <person name="Proost S."/>
            <person name="Cook D.R."/>
            <person name="Meyers B.C."/>
            <person name="Spannagl M."/>
            <person name="Cheung F."/>
            <person name="De Mita S."/>
            <person name="Krishnakumar V."/>
            <person name="Gundlach H."/>
            <person name="Zhou S."/>
            <person name="Mudge J."/>
            <person name="Bharti A.K."/>
            <person name="Murray J.D."/>
            <person name="Naoumkina M.A."/>
            <person name="Rosen B."/>
            <person name="Silverstein K.A."/>
            <person name="Tang H."/>
            <person name="Rombauts S."/>
            <person name="Zhao P.X."/>
            <person name="Zhou P."/>
            <person name="Barbe V."/>
            <person name="Bardou P."/>
            <person name="Bechner M."/>
            <person name="Bellec A."/>
            <person name="Berger A."/>
            <person name="Berges H."/>
            <person name="Bidwell S."/>
            <person name="Bisseling T."/>
            <person name="Choisne N."/>
            <person name="Couloux A."/>
            <person name="Denny R."/>
            <person name="Deshpande S."/>
            <person name="Dai X."/>
            <person name="Doyle J.J."/>
            <person name="Dudez A.M."/>
            <person name="Farmer A.D."/>
            <person name="Fouteau S."/>
            <person name="Franken C."/>
            <person name="Gibelin C."/>
            <person name="Gish J."/>
            <person name="Goldstein S."/>
            <person name="Gonzalez A.J."/>
            <person name="Green P.J."/>
            <person name="Hallab A."/>
            <person name="Hartog M."/>
            <person name="Hua A."/>
            <person name="Humphray S.J."/>
            <person name="Jeong D.H."/>
            <person name="Jing Y."/>
            <person name="Jocker A."/>
            <person name="Kenton S.M."/>
            <person name="Kim D.J."/>
            <person name="Klee K."/>
            <person name="Lai H."/>
            <person name="Lang C."/>
            <person name="Lin S."/>
            <person name="Macmil S.L."/>
            <person name="Magdelenat G."/>
            <person name="Matthews L."/>
            <person name="McCorrison J."/>
            <person name="Monaghan E.L."/>
            <person name="Mun J.H."/>
            <person name="Najar F.Z."/>
            <person name="Nicholson C."/>
            <person name="Noirot C."/>
            <person name="O'Bleness M."/>
            <person name="Paule C.R."/>
            <person name="Poulain J."/>
            <person name="Prion F."/>
            <person name="Qin B."/>
            <person name="Qu C."/>
            <person name="Retzel E.F."/>
            <person name="Riddle C."/>
            <person name="Sallet E."/>
            <person name="Samain S."/>
            <person name="Samson N."/>
            <person name="Sanders I."/>
            <person name="Saurat O."/>
            <person name="Scarpelli C."/>
            <person name="Schiex T."/>
            <person name="Segurens B."/>
            <person name="Severin A.J."/>
            <person name="Sherrier D.J."/>
            <person name="Shi R."/>
            <person name="Sims S."/>
            <person name="Singer S.R."/>
            <person name="Sinharoy S."/>
            <person name="Sterck L."/>
            <person name="Viollet A."/>
            <person name="Wang B.B."/>
            <person name="Wang K."/>
            <person name="Wang M."/>
            <person name="Wang X."/>
            <person name="Warfsmann J."/>
            <person name="Weissenbach J."/>
            <person name="White D.D."/>
            <person name="White J.D."/>
            <person name="Wiley G.B."/>
            <person name="Wincker P."/>
            <person name="Xing Y."/>
            <person name="Yang L."/>
            <person name="Yao Z."/>
            <person name="Ying F."/>
            <person name="Zhai J."/>
            <person name="Zhou L."/>
            <person name="Zuber A."/>
            <person name="Denarie J."/>
            <person name="Dixon R.A."/>
            <person name="May G.D."/>
            <person name="Schwartz D.C."/>
            <person name="Rogers J."/>
            <person name="Quetier F."/>
            <person name="Town C.D."/>
            <person name="Roe B.A."/>
        </authorList>
    </citation>
    <scope>NUCLEOTIDE SEQUENCE [LARGE SCALE GENOMIC DNA]</scope>
    <source>
        <strain evidence="1">A17</strain>
        <strain evidence="3 4">cv. Jemalong A17</strain>
    </source>
</reference>
<dbReference type="Gramene" id="rna44598">
    <property type="protein sequence ID" value="RHN38640.1"/>
    <property type="gene ID" value="gene44598"/>
</dbReference>
<proteinExistence type="predicted"/>
<evidence type="ECO:0000313" key="2">
    <source>
        <dbReference type="EMBL" id="RHN38640.1"/>
    </source>
</evidence>
<name>A0A072TL02_MEDTR</name>
<accession>A0A072TL02</accession>
<dbReference type="Proteomes" id="UP000265566">
    <property type="component" value="Chromosome 8"/>
</dbReference>
<reference evidence="2" key="4">
    <citation type="journal article" date="2018" name="Nat. Plants">
        <title>Whole-genome landscape of Medicago truncatula symbiotic genes.</title>
        <authorList>
            <person name="Pecrix Y."/>
            <person name="Gamas P."/>
            <person name="Carrere S."/>
        </authorList>
    </citation>
    <scope>NUCLEOTIDE SEQUENCE</scope>
    <source>
        <tissue evidence="2">Leaves</tissue>
    </source>
</reference>
<evidence type="ECO:0000313" key="3">
    <source>
        <dbReference type="EnsemblPlants" id="KEH17851"/>
    </source>
</evidence>
<dbReference type="Proteomes" id="UP000002051">
    <property type="component" value="Chromosome 8"/>
</dbReference>
<sequence>MDFSKGRSPPTSLSSLSISPRLESLACSLVFSLFNLQRRGHNQGSLEGSWVKWFLMKTT</sequence>
<dbReference type="EMBL" id="CM001224">
    <property type="protein sequence ID" value="KEH17851.1"/>
    <property type="molecule type" value="Genomic_DNA"/>
</dbReference>
<evidence type="ECO:0000313" key="1">
    <source>
        <dbReference type="EMBL" id="KEH17851.1"/>
    </source>
</evidence>